<reference evidence="2" key="3">
    <citation type="journal article" date="2017" name="Nature">
        <title>Genome sequence of the progenitor of the wheat D genome Aegilops tauschii.</title>
        <authorList>
            <person name="Luo M.C."/>
            <person name="Gu Y.Q."/>
            <person name="Puiu D."/>
            <person name="Wang H."/>
            <person name="Twardziok S.O."/>
            <person name="Deal K.R."/>
            <person name="Huo N."/>
            <person name="Zhu T."/>
            <person name="Wang L."/>
            <person name="Wang Y."/>
            <person name="McGuire P.E."/>
            <person name="Liu S."/>
            <person name="Long H."/>
            <person name="Ramasamy R.K."/>
            <person name="Rodriguez J.C."/>
            <person name="Van S.L."/>
            <person name="Yuan L."/>
            <person name="Wang Z."/>
            <person name="Xia Z."/>
            <person name="Xiao L."/>
            <person name="Anderson O.D."/>
            <person name="Ouyang S."/>
            <person name="Liang Y."/>
            <person name="Zimin A.V."/>
            <person name="Pertea G."/>
            <person name="Qi P."/>
            <person name="Bennetzen J.L."/>
            <person name="Dai X."/>
            <person name="Dawson M.W."/>
            <person name="Muller H.G."/>
            <person name="Kugler K."/>
            <person name="Rivarola-Duarte L."/>
            <person name="Spannagl M."/>
            <person name="Mayer K.F.X."/>
            <person name="Lu F.H."/>
            <person name="Bevan M.W."/>
            <person name="Leroy P."/>
            <person name="Li P."/>
            <person name="You F.M."/>
            <person name="Sun Q."/>
            <person name="Liu Z."/>
            <person name="Lyons E."/>
            <person name="Wicker T."/>
            <person name="Salzberg S.L."/>
            <person name="Devos K.M."/>
            <person name="Dvorak J."/>
        </authorList>
    </citation>
    <scope>NUCLEOTIDE SEQUENCE [LARGE SCALE GENOMIC DNA]</scope>
    <source>
        <strain evidence="2">cv. AL8/78</strain>
    </source>
</reference>
<reference evidence="2" key="4">
    <citation type="submission" date="2019-03" db="UniProtKB">
        <authorList>
            <consortium name="EnsemblPlants"/>
        </authorList>
    </citation>
    <scope>IDENTIFICATION</scope>
</reference>
<evidence type="ECO:0000313" key="3">
    <source>
        <dbReference type="Proteomes" id="UP000015105"/>
    </source>
</evidence>
<dbReference type="Gramene" id="AET5Gv20046100.1">
    <property type="protein sequence ID" value="AET5Gv20046100.1"/>
    <property type="gene ID" value="AET5Gv20046100"/>
</dbReference>
<dbReference type="Proteomes" id="UP000015105">
    <property type="component" value="Chromosome 5D"/>
</dbReference>
<sequence>VCKTGSPLFFLSIYSLIMICMLLVRILEKRKLQVFGKRNLAQSFTCTGEQ</sequence>
<organism evidence="2 3">
    <name type="scientific">Aegilops tauschii subsp. strangulata</name>
    <name type="common">Goatgrass</name>
    <dbReference type="NCBI Taxonomy" id="200361"/>
    <lineage>
        <taxon>Eukaryota</taxon>
        <taxon>Viridiplantae</taxon>
        <taxon>Streptophyta</taxon>
        <taxon>Embryophyta</taxon>
        <taxon>Tracheophyta</taxon>
        <taxon>Spermatophyta</taxon>
        <taxon>Magnoliopsida</taxon>
        <taxon>Liliopsida</taxon>
        <taxon>Poales</taxon>
        <taxon>Poaceae</taxon>
        <taxon>BOP clade</taxon>
        <taxon>Pooideae</taxon>
        <taxon>Triticodae</taxon>
        <taxon>Triticeae</taxon>
        <taxon>Triticinae</taxon>
        <taxon>Aegilops</taxon>
    </lineage>
</organism>
<protein>
    <submittedName>
        <fullName evidence="2">Uncharacterized protein</fullName>
    </submittedName>
</protein>
<keyword evidence="1" id="KW-0472">Membrane</keyword>
<evidence type="ECO:0000313" key="2">
    <source>
        <dbReference type="EnsemblPlants" id="AET5Gv20046100.1"/>
    </source>
</evidence>
<proteinExistence type="predicted"/>
<name>A0A453JHM6_AEGTS</name>
<evidence type="ECO:0000256" key="1">
    <source>
        <dbReference type="SAM" id="Phobius"/>
    </source>
</evidence>
<keyword evidence="1" id="KW-0812">Transmembrane</keyword>
<keyword evidence="1" id="KW-1133">Transmembrane helix</keyword>
<accession>A0A453JHM6</accession>
<reference evidence="3" key="2">
    <citation type="journal article" date="2017" name="Nat. Plants">
        <title>The Aegilops tauschii genome reveals multiple impacts of transposons.</title>
        <authorList>
            <person name="Zhao G."/>
            <person name="Zou C."/>
            <person name="Li K."/>
            <person name="Wang K."/>
            <person name="Li T."/>
            <person name="Gao L."/>
            <person name="Zhang X."/>
            <person name="Wang H."/>
            <person name="Yang Z."/>
            <person name="Liu X."/>
            <person name="Jiang W."/>
            <person name="Mao L."/>
            <person name="Kong X."/>
            <person name="Jiao Y."/>
            <person name="Jia J."/>
        </authorList>
    </citation>
    <scope>NUCLEOTIDE SEQUENCE [LARGE SCALE GENOMIC DNA]</scope>
    <source>
        <strain evidence="3">cv. AL8/78</strain>
    </source>
</reference>
<reference evidence="3" key="1">
    <citation type="journal article" date="2014" name="Science">
        <title>Ancient hybridizations among the ancestral genomes of bread wheat.</title>
        <authorList>
            <consortium name="International Wheat Genome Sequencing Consortium,"/>
            <person name="Marcussen T."/>
            <person name="Sandve S.R."/>
            <person name="Heier L."/>
            <person name="Spannagl M."/>
            <person name="Pfeifer M."/>
            <person name="Jakobsen K.S."/>
            <person name="Wulff B.B."/>
            <person name="Steuernagel B."/>
            <person name="Mayer K.F."/>
            <person name="Olsen O.A."/>
        </authorList>
    </citation>
    <scope>NUCLEOTIDE SEQUENCE [LARGE SCALE GENOMIC DNA]</scope>
    <source>
        <strain evidence="3">cv. AL8/78</strain>
    </source>
</reference>
<keyword evidence="3" id="KW-1185">Reference proteome</keyword>
<feature type="transmembrane region" description="Helical" evidence="1">
    <location>
        <begin position="6"/>
        <end position="27"/>
    </location>
</feature>
<dbReference type="EnsemblPlants" id="AET5Gv20046100.1">
    <property type="protein sequence ID" value="AET5Gv20046100.1"/>
    <property type="gene ID" value="AET5Gv20046100"/>
</dbReference>
<reference evidence="2" key="5">
    <citation type="journal article" date="2021" name="G3 (Bethesda)">
        <title>Aegilops tauschii genome assembly Aet v5.0 features greater sequence contiguity and improved annotation.</title>
        <authorList>
            <person name="Wang L."/>
            <person name="Zhu T."/>
            <person name="Rodriguez J.C."/>
            <person name="Deal K.R."/>
            <person name="Dubcovsky J."/>
            <person name="McGuire P.E."/>
            <person name="Lux T."/>
            <person name="Spannagl M."/>
            <person name="Mayer K.F.X."/>
            <person name="Baldrich P."/>
            <person name="Meyers B.C."/>
            <person name="Huo N."/>
            <person name="Gu Y.Q."/>
            <person name="Zhou H."/>
            <person name="Devos K.M."/>
            <person name="Bennetzen J.L."/>
            <person name="Unver T."/>
            <person name="Budak H."/>
            <person name="Gulick P.J."/>
            <person name="Galiba G."/>
            <person name="Kalapos B."/>
            <person name="Nelson D.R."/>
            <person name="Li P."/>
            <person name="You F.M."/>
            <person name="Luo M.C."/>
            <person name="Dvorak J."/>
        </authorList>
    </citation>
    <scope>NUCLEOTIDE SEQUENCE [LARGE SCALE GENOMIC DNA]</scope>
    <source>
        <strain evidence="2">cv. AL8/78</strain>
    </source>
</reference>
<dbReference type="AlphaFoldDB" id="A0A453JHM6"/>